<gene>
    <name evidence="3" type="ORF">HETSPECPRED_000289</name>
</gene>
<protein>
    <submittedName>
        <fullName evidence="3">Uncharacterized protein</fullName>
    </submittedName>
</protein>
<dbReference type="AlphaFoldDB" id="A0A8H3ETS3"/>
<dbReference type="Proteomes" id="UP000664521">
    <property type="component" value="Unassembled WGS sequence"/>
</dbReference>
<sequence>MSIHAHSVHVHHHHHRSFHSKPEAPTAEMPSLRRLVVRDDKNNSTSLTPTMVNLLVALLVLVLVGILLIVALMMLRARRNRRQQVVQEQAEKITNSNPDLPVYTATARTSHKSNHRRLTITAAPYGRNSKPIYSYSEKEILMNDSPPTSPIPEIRITFPEEEDEMGKRKSGRVVVVSVSEMGSVGLEPLNVEKEGLPPYEGAGWKELDLDQMGGLKEIERRS</sequence>
<proteinExistence type="predicted"/>
<dbReference type="EMBL" id="CAJPDS010000010">
    <property type="protein sequence ID" value="CAF9911279.1"/>
    <property type="molecule type" value="Genomic_DNA"/>
</dbReference>
<comment type="caution">
    <text evidence="3">The sequence shown here is derived from an EMBL/GenBank/DDBJ whole genome shotgun (WGS) entry which is preliminary data.</text>
</comment>
<keyword evidence="2" id="KW-0812">Transmembrane</keyword>
<evidence type="ECO:0000313" key="4">
    <source>
        <dbReference type="Proteomes" id="UP000664521"/>
    </source>
</evidence>
<evidence type="ECO:0000313" key="3">
    <source>
        <dbReference type="EMBL" id="CAF9911279.1"/>
    </source>
</evidence>
<feature type="transmembrane region" description="Helical" evidence="2">
    <location>
        <begin position="51"/>
        <end position="75"/>
    </location>
</feature>
<feature type="compositionally biased region" description="Basic residues" evidence="1">
    <location>
        <begin position="1"/>
        <end position="19"/>
    </location>
</feature>
<organism evidence="3 4">
    <name type="scientific">Heterodermia speciosa</name>
    <dbReference type="NCBI Taxonomy" id="116794"/>
    <lineage>
        <taxon>Eukaryota</taxon>
        <taxon>Fungi</taxon>
        <taxon>Dikarya</taxon>
        <taxon>Ascomycota</taxon>
        <taxon>Pezizomycotina</taxon>
        <taxon>Lecanoromycetes</taxon>
        <taxon>OSLEUM clade</taxon>
        <taxon>Lecanoromycetidae</taxon>
        <taxon>Caliciales</taxon>
        <taxon>Physciaceae</taxon>
        <taxon>Heterodermia</taxon>
    </lineage>
</organism>
<keyword evidence="2" id="KW-0472">Membrane</keyword>
<feature type="region of interest" description="Disordered" evidence="1">
    <location>
        <begin position="1"/>
        <end position="31"/>
    </location>
</feature>
<accession>A0A8H3ETS3</accession>
<keyword evidence="4" id="KW-1185">Reference proteome</keyword>
<dbReference type="OrthoDB" id="5388417at2759"/>
<evidence type="ECO:0000256" key="2">
    <source>
        <dbReference type="SAM" id="Phobius"/>
    </source>
</evidence>
<reference evidence="3" key="1">
    <citation type="submission" date="2021-03" db="EMBL/GenBank/DDBJ databases">
        <authorList>
            <person name="Tagirdzhanova G."/>
        </authorList>
    </citation>
    <scope>NUCLEOTIDE SEQUENCE</scope>
</reference>
<name>A0A8H3ETS3_9LECA</name>
<keyword evidence="2" id="KW-1133">Transmembrane helix</keyword>
<evidence type="ECO:0000256" key="1">
    <source>
        <dbReference type="SAM" id="MobiDB-lite"/>
    </source>
</evidence>